<evidence type="ECO:0000256" key="3">
    <source>
        <dbReference type="ARBA" id="ARBA00022448"/>
    </source>
</evidence>
<dbReference type="SUPFAM" id="SSF143865">
    <property type="entry name" value="CorA soluble domain-like"/>
    <property type="match status" value="1"/>
</dbReference>
<keyword evidence="5 13" id="KW-0812">Transmembrane</keyword>
<evidence type="ECO:0000256" key="12">
    <source>
        <dbReference type="SAM" id="MobiDB-lite"/>
    </source>
</evidence>
<keyword evidence="9 13" id="KW-0472">Membrane</keyword>
<accession>U2S3P2</accession>
<dbReference type="GO" id="GO:0005886">
    <property type="term" value="C:plasma membrane"/>
    <property type="evidence" value="ECO:0007669"/>
    <property type="project" value="UniProtKB-SubCell"/>
</dbReference>
<comment type="similarity">
    <text evidence="2">Belongs to the CorA metal ion transporter (MIT) (TC 1.A.35) family.</text>
</comment>
<comment type="catalytic activity">
    <reaction evidence="10">
        <text>Mg(2+)(in) = Mg(2+)(out)</text>
        <dbReference type="Rhea" id="RHEA:29827"/>
        <dbReference type="ChEBI" id="CHEBI:18420"/>
    </reaction>
</comment>
<comment type="caution">
    <text evidence="14">The sequence shown here is derived from an EMBL/GenBank/DDBJ whole genome shotgun (WGS) entry which is preliminary data.</text>
</comment>
<name>U2S3P2_9ACTN</name>
<feature type="compositionally biased region" description="Basic and acidic residues" evidence="12">
    <location>
        <begin position="1"/>
        <end position="12"/>
    </location>
</feature>
<feature type="transmembrane region" description="Helical" evidence="13">
    <location>
        <begin position="295"/>
        <end position="314"/>
    </location>
</feature>
<keyword evidence="6" id="KW-0460">Magnesium</keyword>
<evidence type="ECO:0000256" key="2">
    <source>
        <dbReference type="ARBA" id="ARBA00009765"/>
    </source>
</evidence>
<evidence type="ECO:0000256" key="9">
    <source>
        <dbReference type="ARBA" id="ARBA00023136"/>
    </source>
</evidence>
<comment type="function">
    <text evidence="11">Mediates influx of magnesium ions. Alternates between open and closed states. Activated by low cytoplasmic Mg(2+) levels. Inactive when cytoplasmic Mg(2+) levels are high.</text>
</comment>
<reference evidence="14" key="1">
    <citation type="submission" date="2013-08" db="EMBL/GenBank/DDBJ databases">
        <authorList>
            <person name="Durkin A.S."/>
            <person name="Haft D.R."/>
            <person name="McCorrison J."/>
            <person name="Torralba M."/>
            <person name="Gillis M."/>
            <person name="Haft D.H."/>
            <person name="Methe B."/>
            <person name="Sutton G."/>
            <person name="Nelson K.E."/>
        </authorList>
    </citation>
    <scope>NUCLEOTIDE SEQUENCE [LARGE SCALE GENOMIC DNA]</scope>
    <source>
        <strain evidence="14">F0233</strain>
    </source>
</reference>
<keyword evidence="7 13" id="KW-1133">Transmembrane helix</keyword>
<dbReference type="SUPFAM" id="SSF144083">
    <property type="entry name" value="Magnesium transport protein CorA, transmembrane region"/>
    <property type="match status" value="1"/>
</dbReference>
<dbReference type="PANTHER" id="PTHR46494">
    <property type="entry name" value="CORA FAMILY METAL ION TRANSPORTER (EUROFUNG)"/>
    <property type="match status" value="1"/>
</dbReference>
<dbReference type="GO" id="GO:0000287">
    <property type="term" value="F:magnesium ion binding"/>
    <property type="evidence" value="ECO:0007669"/>
    <property type="project" value="TreeGrafter"/>
</dbReference>
<dbReference type="Gene3D" id="3.30.460.20">
    <property type="entry name" value="CorA soluble domain-like"/>
    <property type="match status" value="1"/>
</dbReference>
<evidence type="ECO:0000256" key="8">
    <source>
        <dbReference type="ARBA" id="ARBA00023065"/>
    </source>
</evidence>
<evidence type="ECO:0000256" key="4">
    <source>
        <dbReference type="ARBA" id="ARBA00022475"/>
    </source>
</evidence>
<organism evidence="14 15">
    <name type="scientific">Propionibacterium acidifaciens F0233</name>
    <dbReference type="NCBI Taxonomy" id="553198"/>
    <lineage>
        <taxon>Bacteria</taxon>
        <taxon>Bacillati</taxon>
        <taxon>Actinomycetota</taxon>
        <taxon>Actinomycetes</taxon>
        <taxon>Propionibacteriales</taxon>
        <taxon>Propionibacteriaceae</taxon>
        <taxon>Propionibacterium</taxon>
    </lineage>
</organism>
<feature type="transmembrane region" description="Helical" evidence="13">
    <location>
        <begin position="326"/>
        <end position="346"/>
    </location>
</feature>
<dbReference type="PANTHER" id="PTHR46494:SF1">
    <property type="entry name" value="CORA FAMILY METAL ION TRANSPORTER (EUROFUNG)"/>
    <property type="match status" value="1"/>
</dbReference>
<dbReference type="AlphaFoldDB" id="U2S3P2"/>
<sequence length="352" mass="39680">MMNDQRARDGQRRWGQPEPVGLPTTDGAVSVRLYDAGEQVHPEGVSGLNGVLPYLDQHPEHMALVAYTDPGQRQIRELGAALGLHPLLVEDLLKGHQRPKLERYEDTLFMVVEPTFYLDDIEDVDVAEVHVLKRENMIVMLVRPTPHGMVWAGPTLDYRPQFLSLGTEALLYGILDSVVDTAFPVVRGVQTDLGQIERQVFSGDTAAPERIYRLGRETMDLQQAVAPMSDIVEALRAGFDRHEVAHELRAHLGDVADHTRRVGLQIDQVRELLTQILTVNATLTDQRRNDNMKTVSSWGAILLFPTLIGSIYGMNFEAMPELHWRYGYPMALGLMVVSAVVLYIVFKRRDWL</sequence>
<dbReference type="GO" id="GO:0015095">
    <property type="term" value="F:magnesium ion transmembrane transporter activity"/>
    <property type="evidence" value="ECO:0007669"/>
    <property type="project" value="TreeGrafter"/>
</dbReference>
<evidence type="ECO:0000256" key="10">
    <source>
        <dbReference type="ARBA" id="ARBA00034269"/>
    </source>
</evidence>
<evidence type="ECO:0000256" key="5">
    <source>
        <dbReference type="ARBA" id="ARBA00022692"/>
    </source>
</evidence>
<dbReference type="FunFam" id="1.20.58.340:FF:000004">
    <property type="entry name" value="Magnesium transport protein CorA"/>
    <property type="match status" value="1"/>
</dbReference>
<dbReference type="CDD" id="cd12830">
    <property type="entry name" value="MtCorA-like"/>
    <property type="match status" value="1"/>
</dbReference>
<evidence type="ECO:0000256" key="6">
    <source>
        <dbReference type="ARBA" id="ARBA00022842"/>
    </source>
</evidence>
<evidence type="ECO:0000313" key="15">
    <source>
        <dbReference type="Proteomes" id="UP000017052"/>
    </source>
</evidence>
<keyword evidence="15" id="KW-1185">Reference proteome</keyword>
<proteinExistence type="inferred from homology"/>
<dbReference type="InterPro" id="IPR002523">
    <property type="entry name" value="MgTranspt_CorA/ZnTranspt_ZntB"/>
</dbReference>
<evidence type="ECO:0000256" key="7">
    <source>
        <dbReference type="ARBA" id="ARBA00022989"/>
    </source>
</evidence>
<dbReference type="InterPro" id="IPR045863">
    <property type="entry name" value="CorA_TM1_TM2"/>
</dbReference>
<protein>
    <submittedName>
        <fullName evidence="14">Magnesium and cobalt transport protein CorA</fullName>
    </submittedName>
</protein>
<evidence type="ECO:0000256" key="1">
    <source>
        <dbReference type="ARBA" id="ARBA00004651"/>
    </source>
</evidence>
<dbReference type="InterPro" id="IPR045861">
    <property type="entry name" value="CorA_cytoplasmic_dom"/>
</dbReference>
<dbReference type="GO" id="GO:0050897">
    <property type="term" value="F:cobalt ion binding"/>
    <property type="evidence" value="ECO:0007669"/>
    <property type="project" value="TreeGrafter"/>
</dbReference>
<dbReference type="EMBL" id="ACVN02000088">
    <property type="protein sequence ID" value="ERK60328.1"/>
    <property type="molecule type" value="Genomic_DNA"/>
</dbReference>
<feature type="region of interest" description="Disordered" evidence="12">
    <location>
        <begin position="1"/>
        <end position="26"/>
    </location>
</feature>
<dbReference type="Pfam" id="PF01544">
    <property type="entry name" value="CorA"/>
    <property type="match status" value="1"/>
</dbReference>
<keyword evidence="8" id="KW-0406">Ion transport</keyword>
<evidence type="ECO:0000256" key="11">
    <source>
        <dbReference type="ARBA" id="ARBA00045497"/>
    </source>
</evidence>
<evidence type="ECO:0000313" key="14">
    <source>
        <dbReference type="EMBL" id="ERK60328.1"/>
    </source>
</evidence>
<dbReference type="GO" id="GO:0015087">
    <property type="term" value="F:cobalt ion transmembrane transporter activity"/>
    <property type="evidence" value="ECO:0007669"/>
    <property type="project" value="TreeGrafter"/>
</dbReference>
<gene>
    <name evidence="14" type="ORF">HMPREF0682_2987</name>
</gene>
<keyword evidence="4" id="KW-1003">Cell membrane</keyword>
<evidence type="ECO:0000256" key="13">
    <source>
        <dbReference type="SAM" id="Phobius"/>
    </source>
</evidence>
<keyword evidence="3" id="KW-0813">Transport</keyword>
<dbReference type="Proteomes" id="UP000017052">
    <property type="component" value="Unassembled WGS sequence"/>
</dbReference>
<comment type="subcellular location">
    <subcellularLocation>
        <location evidence="1">Cell membrane</location>
        <topology evidence="1">Multi-pass membrane protein</topology>
    </subcellularLocation>
</comment>
<dbReference type="Gene3D" id="1.20.58.340">
    <property type="entry name" value="Magnesium transport protein CorA, transmembrane region"/>
    <property type="match status" value="2"/>
</dbReference>